<evidence type="ECO:0000256" key="1">
    <source>
        <dbReference type="PIRSR" id="PIRSR601310-1"/>
    </source>
</evidence>
<dbReference type="Gene3D" id="3.30.428.10">
    <property type="entry name" value="HIT-like"/>
    <property type="match status" value="1"/>
</dbReference>
<accession>A0A167C869</accession>
<dbReference type="AlphaFoldDB" id="A0A167C869"/>
<dbReference type="PROSITE" id="PS51084">
    <property type="entry name" value="HIT_2"/>
    <property type="match status" value="1"/>
</dbReference>
<organism evidence="5 6">
    <name type="scientific">Paenibacillus crassostreae</name>
    <dbReference type="NCBI Taxonomy" id="1763538"/>
    <lineage>
        <taxon>Bacteria</taxon>
        <taxon>Bacillati</taxon>
        <taxon>Bacillota</taxon>
        <taxon>Bacilli</taxon>
        <taxon>Bacillales</taxon>
        <taxon>Paenibacillaceae</taxon>
        <taxon>Paenibacillus</taxon>
    </lineage>
</organism>
<dbReference type="InterPro" id="IPR011146">
    <property type="entry name" value="HIT-like"/>
</dbReference>
<protein>
    <submittedName>
        <fullName evidence="5">Histidine triad nucleotide-binding protein</fullName>
    </submittedName>
</protein>
<dbReference type="KEGG" id="pcx:LPB68_05525"/>
<evidence type="ECO:0000259" key="4">
    <source>
        <dbReference type="PROSITE" id="PS51084"/>
    </source>
</evidence>
<feature type="active site" description="Tele-AMP-histidine intermediate" evidence="1">
    <location>
        <position position="99"/>
    </location>
</feature>
<gene>
    <name evidence="5" type="ORF">PNBC_14725</name>
</gene>
<dbReference type="RefSeq" id="WP_068659830.1">
    <property type="nucleotide sequence ID" value="NZ_CP017770.1"/>
</dbReference>
<dbReference type="EMBL" id="LSFN01000032">
    <property type="protein sequence ID" value="OAB72901.1"/>
    <property type="molecule type" value="Genomic_DNA"/>
</dbReference>
<keyword evidence="6" id="KW-1185">Reference proteome</keyword>
<dbReference type="Proteomes" id="UP000077134">
    <property type="component" value="Unassembled WGS sequence"/>
</dbReference>
<dbReference type="STRING" id="1763538.LPB68_05525"/>
<dbReference type="PANTHER" id="PTHR23089">
    <property type="entry name" value="HISTIDINE TRIAD HIT PROTEIN"/>
    <property type="match status" value="1"/>
</dbReference>
<dbReference type="GO" id="GO:0003824">
    <property type="term" value="F:catalytic activity"/>
    <property type="evidence" value="ECO:0007669"/>
    <property type="project" value="InterPro"/>
</dbReference>
<dbReference type="Pfam" id="PF11969">
    <property type="entry name" value="DcpS_C"/>
    <property type="match status" value="1"/>
</dbReference>
<dbReference type="InterPro" id="IPR036265">
    <property type="entry name" value="HIT-like_sf"/>
</dbReference>
<sequence length="119" mass="12978">MDCLFCKIVEGTIPSKKVFESENILAFHDITPAAPTHVLIIPKKHIPSMNEVSHEDMSLIAEIHQVAQQVASDMGVSESGYRLINNCGPDGEQTVHHLHYHLLGGARLGTLTGISSSHK</sequence>
<evidence type="ECO:0000256" key="2">
    <source>
        <dbReference type="PIRSR" id="PIRSR601310-3"/>
    </source>
</evidence>
<proteinExistence type="predicted"/>
<evidence type="ECO:0000313" key="5">
    <source>
        <dbReference type="EMBL" id="OAB72901.1"/>
    </source>
</evidence>
<dbReference type="PRINTS" id="PR00332">
    <property type="entry name" value="HISTRIAD"/>
</dbReference>
<dbReference type="SUPFAM" id="SSF54197">
    <property type="entry name" value="HIT-like"/>
    <property type="match status" value="1"/>
</dbReference>
<name>A0A167C869_9BACL</name>
<dbReference type="OrthoDB" id="9784774at2"/>
<feature type="domain" description="HIT" evidence="4">
    <location>
        <begin position="4"/>
        <end position="113"/>
    </location>
</feature>
<evidence type="ECO:0000256" key="3">
    <source>
        <dbReference type="PROSITE-ProRule" id="PRU00464"/>
    </source>
</evidence>
<feature type="short sequence motif" description="Histidine triad motif" evidence="2 3">
    <location>
        <begin position="97"/>
        <end position="101"/>
    </location>
</feature>
<evidence type="ECO:0000313" key="6">
    <source>
        <dbReference type="Proteomes" id="UP000077134"/>
    </source>
</evidence>
<dbReference type="InterPro" id="IPR001310">
    <property type="entry name" value="Histidine_triad_HIT"/>
</dbReference>
<comment type="caution">
    <text evidence="5">The sequence shown here is derived from an EMBL/GenBank/DDBJ whole genome shotgun (WGS) entry which is preliminary data.</text>
</comment>
<dbReference type="CDD" id="cd01276">
    <property type="entry name" value="PKCI_related"/>
    <property type="match status" value="1"/>
</dbReference>
<reference evidence="5 6" key="1">
    <citation type="submission" date="2016-02" db="EMBL/GenBank/DDBJ databases">
        <title>Paenibacillus sp. LPB0068, isolated from Crassostrea gigas.</title>
        <authorList>
            <person name="Shin S.-K."/>
            <person name="Yi H."/>
        </authorList>
    </citation>
    <scope>NUCLEOTIDE SEQUENCE [LARGE SCALE GENOMIC DNA]</scope>
    <source>
        <strain evidence="5 6">LPB0068</strain>
    </source>
</reference>